<accession>A0A0E9WAL7</accession>
<protein>
    <submittedName>
        <fullName evidence="1">Uncharacterized protein</fullName>
    </submittedName>
</protein>
<proteinExistence type="predicted"/>
<name>A0A0E9WAL7_ANGAN</name>
<organism evidence="1">
    <name type="scientific">Anguilla anguilla</name>
    <name type="common">European freshwater eel</name>
    <name type="synonym">Muraena anguilla</name>
    <dbReference type="NCBI Taxonomy" id="7936"/>
    <lineage>
        <taxon>Eukaryota</taxon>
        <taxon>Metazoa</taxon>
        <taxon>Chordata</taxon>
        <taxon>Craniata</taxon>
        <taxon>Vertebrata</taxon>
        <taxon>Euteleostomi</taxon>
        <taxon>Actinopterygii</taxon>
        <taxon>Neopterygii</taxon>
        <taxon>Teleostei</taxon>
        <taxon>Anguilliformes</taxon>
        <taxon>Anguillidae</taxon>
        <taxon>Anguilla</taxon>
    </lineage>
</organism>
<sequence>MSVILCFLFSLMRERRLSGYTLKQIMRCIYLTVY</sequence>
<reference evidence="1" key="1">
    <citation type="submission" date="2014-11" db="EMBL/GenBank/DDBJ databases">
        <authorList>
            <person name="Amaro Gonzalez C."/>
        </authorList>
    </citation>
    <scope>NUCLEOTIDE SEQUENCE</scope>
</reference>
<dbReference type="EMBL" id="GBXM01021190">
    <property type="protein sequence ID" value="JAH87387.1"/>
    <property type="molecule type" value="Transcribed_RNA"/>
</dbReference>
<evidence type="ECO:0000313" key="1">
    <source>
        <dbReference type="EMBL" id="JAH87387.1"/>
    </source>
</evidence>
<dbReference type="AlphaFoldDB" id="A0A0E9WAL7"/>
<reference evidence="1" key="2">
    <citation type="journal article" date="2015" name="Fish Shellfish Immunol.">
        <title>Early steps in the European eel (Anguilla anguilla)-Vibrio vulnificus interaction in the gills: Role of the RtxA13 toxin.</title>
        <authorList>
            <person name="Callol A."/>
            <person name="Pajuelo D."/>
            <person name="Ebbesson L."/>
            <person name="Teles M."/>
            <person name="MacKenzie S."/>
            <person name="Amaro C."/>
        </authorList>
    </citation>
    <scope>NUCLEOTIDE SEQUENCE</scope>
</reference>